<sequence length="322" mass="36974">MYVRNLRIFAGLPRSLRLLAMTISIDSSQYQISEITMNILKLKNIFDVINDYDVFLFDLWGVIIEGGRTYPGVVQNINKIIERKKVYFVTNAPRNILSLHQTIKSWGLNAEPEMIISSGEIAVEMILESKERFGIEKPVIYHLGHLENDIINRIQYPITDDINKANIFLMTIYRDENENLDLNEFDELFKIVVQRKMVNICANPDLGINQHGVYRYCSGYYAEKIKQLGGKVIYSGKPYEEIYSKILKECHNTPKNRMLMIGDTVYTDILAANRLGIDSALVLTGNSREYHIDFDNIDEKLDSLMKAAVKQSITPSFVVDLS</sequence>
<dbReference type="Pfam" id="PF13242">
    <property type="entry name" value="Hydrolase_like"/>
    <property type="match status" value="1"/>
</dbReference>
<proteinExistence type="predicted"/>
<dbReference type="KEGG" id="rms:RMA_0918"/>
<dbReference type="GO" id="GO:0005737">
    <property type="term" value="C:cytoplasm"/>
    <property type="evidence" value="ECO:0007669"/>
    <property type="project" value="TreeGrafter"/>
</dbReference>
<keyword evidence="1" id="KW-0378">Hydrolase</keyword>
<dbReference type="GO" id="GO:0016791">
    <property type="term" value="F:phosphatase activity"/>
    <property type="evidence" value="ECO:0007669"/>
    <property type="project" value="TreeGrafter"/>
</dbReference>
<organism evidence="1 2">
    <name type="scientific">Rickettsia massiliae (strain Mtu5)</name>
    <dbReference type="NCBI Taxonomy" id="416276"/>
    <lineage>
        <taxon>Bacteria</taxon>
        <taxon>Pseudomonadati</taxon>
        <taxon>Pseudomonadota</taxon>
        <taxon>Alphaproteobacteria</taxon>
        <taxon>Rickettsiales</taxon>
        <taxon>Rickettsiaceae</taxon>
        <taxon>Rickettsieae</taxon>
        <taxon>Rickettsia</taxon>
        <taxon>spotted fever group</taxon>
    </lineage>
</organism>
<dbReference type="NCBIfam" id="TIGR01460">
    <property type="entry name" value="HAD-SF-IIA"/>
    <property type="match status" value="1"/>
</dbReference>
<dbReference type="Gene3D" id="3.40.50.1000">
    <property type="entry name" value="HAD superfamily/HAD-like"/>
    <property type="match status" value="2"/>
</dbReference>
<dbReference type="EMBL" id="CP000683">
    <property type="protein sequence ID" value="ABV84997.1"/>
    <property type="molecule type" value="Genomic_DNA"/>
</dbReference>
<dbReference type="PANTHER" id="PTHR19288:SF90">
    <property type="entry name" value="OS08G0542600 PROTEIN"/>
    <property type="match status" value="1"/>
</dbReference>
<dbReference type="Pfam" id="PF13344">
    <property type="entry name" value="Hydrolase_6"/>
    <property type="match status" value="1"/>
</dbReference>
<dbReference type="InterPro" id="IPR036412">
    <property type="entry name" value="HAD-like_sf"/>
</dbReference>
<evidence type="ECO:0000313" key="2">
    <source>
        <dbReference type="Proteomes" id="UP000001311"/>
    </source>
</evidence>
<dbReference type="Proteomes" id="UP000001311">
    <property type="component" value="Chromosome"/>
</dbReference>
<dbReference type="PANTHER" id="PTHR19288">
    <property type="entry name" value="4-NITROPHENYLPHOSPHATASE-RELATED"/>
    <property type="match status" value="1"/>
</dbReference>
<accession>A8F261</accession>
<dbReference type="NCBIfam" id="TIGR01459">
    <property type="entry name" value="HAD-SF-IIA-hyp4"/>
    <property type="match status" value="1"/>
</dbReference>
<name>A8F261_RICM5</name>
<protein>
    <submittedName>
        <fullName evidence="1">HAD-superfamily subfamily IIA hydrolase</fullName>
    </submittedName>
</protein>
<dbReference type="CDD" id="cd07525">
    <property type="entry name" value="HAD_like"/>
    <property type="match status" value="1"/>
</dbReference>
<dbReference type="AlphaFoldDB" id="A8F261"/>
<dbReference type="InterPro" id="IPR006357">
    <property type="entry name" value="HAD-SF_hydro_IIA"/>
</dbReference>
<dbReference type="HOGENOM" id="CLU_043473_2_1_5"/>
<dbReference type="InterPro" id="IPR023214">
    <property type="entry name" value="HAD_sf"/>
</dbReference>
<dbReference type="InterPro" id="IPR006356">
    <property type="entry name" value="HAD-SF_hydro_IIA_hyp3"/>
</dbReference>
<gene>
    <name evidence="1" type="ordered locus">RMA_0918</name>
</gene>
<keyword evidence="2" id="KW-1185">Reference proteome</keyword>
<dbReference type="SUPFAM" id="SSF56784">
    <property type="entry name" value="HAD-like"/>
    <property type="match status" value="1"/>
</dbReference>
<reference evidence="1 2" key="1">
    <citation type="journal article" date="2007" name="Genome Res.">
        <title>Lateral gene transfer between obligate intracellular bacteria: evidence from the Rickettsia massiliae genome.</title>
        <authorList>
            <person name="Blanc G."/>
            <person name="Ogata H."/>
            <person name="Robert C."/>
            <person name="Audic S."/>
            <person name="Claverie J.-M."/>
            <person name="Raoult D."/>
        </authorList>
    </citation>
    <scope>NUCLEOTIDE SEQUENCE [LARGE SCALE GENOMIC DNA]</scope>
    <source>
        <strain evidence="2">Mtu5</strain>
    </source>
</reference>
<evidence type="ECO:0000313" key="1">
    <source>
        <dbReference type="EMBL" id="ABV84997.1"/>
    </source>
</evidence>